<proteinExistence type="predicted"/>
<dbReference type="PANTHER" id="PTHR39327:SF1">
    <property type="entry name" value="BLR5470 PROTEIN"/>
    <property type="match status" value="1"/>
</dbReference>
<evidence type="ECO:0000313" key="1">
    <source>
        <dbReference type="EMBL" id="MBK7675172.1"/>
    </source>
</evidence>
<dbReference type="EMBL" id="JADJMH010000009">
    <property type="protein sequence ID" value="MBK7675172.1"/>
    <property type="molecule type" value="Genomic_DNA"/>
</dbReference>
<dbReference type="PANTHER" id="PTHR39327">
    <property type="match status" value="1"/>
</dbReference>
<reference evidence="1 2" key="1">
    <citation type="submission" date="2020-10" db="EMBL/GenBank/DDBJ databases">
        <title>Connecting structure to function with the recovery of over 1000 high-quality activated sludge metagenome-assembled genomes encoding full-length rRNA genes using long-read sequencing.</title>
        <authorList>
            <person name="Singleton C.M."/>
            <person name="Petriglieri F."/>
            <person name="Kristensen J.M."/>
            <person name="Kirkegaard R.H."/>
            <person name="Michaelsen T.Y."/>
            <person name="Andersen M.H."/>
            <person name="Karst S.M."/>
            <person name="Dueholm M.S."/>
            <person name="Nielsen P.H."/>
            <person name="Albertsen M."/>
        </authorList>
    </citation>
    <scope>NUCLEOTIDE SEQUENCE [LARGE SCALE GENOMIC DNA]</scope>
    <source>
        <strain evidence="1">EsbW_18-Q3-R4-48_BATAC.285</strain>
    </source>
</reference>
<accession>A0A935UG10</accession>
<comment type="caution">
    <text evidence="1">The sequence shown here is derived from an EMBL/GenBank/DDBJ whole genome shotgun (WGS) entry which is preliminary data.</text>
</comment>
<dbReference type="AlphaFoldDB" id="A0A935UG10"/>
<sequence length="211" mass="23222">MLALAACWAIAGPDPAVLQQQLIGRFGPGRVGLLNDWLQLVASARALDDGRKLQLINDFFNRRVVFDDDSSIWRQTDYWATPLETIGRGRGDCEDFAIAKYFSLRLADVPVARMRLVYVKARLPTASGRVEQAHMVLAYYSKPSAQPLVLDNLQTAIMPASKRPDLQPVFSFNSEGIFAGVSGAAAASPVGIGRLSRWQDLLQRAQAEGFE</sequence>
<name>A0A935UG10_9PROT</name>
<dbReference type="InterPro" id="IPR010319">
    <property type="entry name" value="Transglutaminase-like_Cys_pept"/>
</dbReference>
<dbReference type="InterPro" id="IPR038765">
    <property type="entry name" value="Papain-like_cys_pep_sf"/>
</dbReference>
<dbReference type="Pfam" id="PF06035">
    <property type="entry name" value="Peptidase_C93"/>
    <property type="match status" value="1"/>
</dbReference>
<dbReference type="Proteomes" id="UP000697998">
    <property type="component" value="Unassembled WGS sequence"/>
</dbReference>
<dbReference type="Gene3D" id="3.10.620.30">
    <property type="match status" value="1"/>
</dbReference>
<evidence type="ECO:0000313" key="2">
    <source>
        <dbReference type="Proteomes" id="UP000697998"/>
    </source>
</evidence>
<protein>
    <submittedName>
        <fullName evidence="1">Transglutaminase-like cysteine peptidase</fullName>
    </submittedName>
</protein>
<organism evidence="1 2">
    <name type="scientific">Candidatus Accumulibacter proximus</name>
    <dbReference type="NCBI Taxonomy" id="2954385"/>
    <lineage>
        <taxon>Bacteria</taxon>
        <taxon>Pseudomonadati</taxon>
        <taxon>Pseudomonadota</taxon>
        <taxon>Betaproteobacteria</taxon>
        <taxon>Candidatus Accumulibacter</taxon>
    </lineage>
</organism>
<gene>
    <name evidence="1" type="ORF">IPJ27_10700</name>
</gene>
<dbReference type="SUPFAM" id="SSF54001">
    <property type="entry name" value="Cysteine proteinases"/>
    <property type="match status" value="1"/>
</dbReference>